<evidence type="ECO:0000313" key="2">
    <source>
        <dbReference type="EMBL" id="CAA2409734.1"/>
    </source>
</evidence>
<evidence type="ECO:0000259" key="1">
    <source>
        <dbReference type="Pfam" id="PF13264"/>
    </source>
</evidence>
<proteinExistence type="predicted"/>
<name>A0A679KKG7_9CAUD</name>
<dbReference type="GeneID" id="79707296"/>
<dbReference type="Proteomes" id="UP000464334">
    <property type="component" value="Chromosome"/>
</dbReference>
<organism evidence="2 3">
    <name type="scientific">Xanthomonas phage Suba</name>
    <dbReference type="NCBI Taxonomy" id="2674975"/>
    <lineage>
        <taxon>Viruses</taxon>
        <taxon>Duplodnaviria</taxon>
        <taxon>Heunggongvirae</taxon>
        <taxon>Uroviricota</taxon>
        <taxon>Caudoviricetes</taxon>
        <taxon>Stanbaylleyvirinae</taxon>
        <taxon>Subavirus</taxon>
        <taxon>Subavirus suba</taxon>
    </lineage>
</organism>
<sequence>MAEYAVIRDCIAGETAVKAKREAYLPFPDESRLEMDPDVVKEGKARYDAYLTRAVFYNATRRTLDGLTGQVFMRDPVCEIPAQMSALKADVSGTGISLFQSAEMSLQEVVSYSRAGVFVDFPDTTERGASADDVASGRIRPTLYSYNTFEILNWRVKEIDSSEVLSLVVLMEGFPMNDDGFEVKYGPQVRVLRLNEANEYVQEIWRQVKPTEWSLGAKIPKGNEFRLHSTYYPTMADGSRAKRIPFWFIGSRNNDANPENPNFYDLASLNIAHYRNSADYEECCFLLGQPTLVVTGMQQKWLTEVLKGKLNFGSRGGIPLEAESDAKLITAEENSMIKEAMDDKVKQMKGLGAKLVEERGVQRTATETRSDNASESSVLASCANNVSVAYTAALVYAAELMGLGTNGIKFELNKDFDLSAMSPEEQRLIVELWQKGAISWPEMRTALRRAGKAFEDDNKVKAEIEADTLKQMEMAASVEGAAPTGAE</sequence>
<reference evidence="2 3" key="1">
    <citation type="submission" date="2019-12" db="EMBL/GenBank/DDBJ databases">
        <authorList>
            <person name="Ansaldi M."/>
            <person name="Clavijo F."/>
        </authorList>
    </citation>
    <scope>NUCLEOTIDE SEQUENCE [LARGE SCALE GENOMIC DNA]</scope>
</reference>
<protein>
    <submittedName>
        <fullName evidence="2">Phage portal protein</fullName>
    </submittedName>
</protein>
<accession>A0A679KKG7</accession>
<keyword evidence="3" id="KW-1185">Reference proteome</keyword>
<feature type="domain" description="DUF4055" evidence="1">
    <location>
        <begin position="263"/>
        <end position="399"/>
    </location>
</feature>
<dbReference type="Pfam" id="PF13264">
    <property type="entry name" value="DUF4055"/>
    <property type="match status" value="1"/>
</dbReference>
<evidence type="ECO:0000313" key="3">
    <source>
        <dbReference type="Proteomes" id="UP000464334"/>
    </source>
</evidence>
<dbReference type="KEGG" id="vg:79707296"/>
<dbReference type="EMBL" id="LR743530">
    <property type="protein sequence ID" value="CAA2409734.1"/>
    <property type="molecule type" value="Genomic_DNA"/>
</dbReference>
<dbReference type="RefSeq" id="YP_010742756.1">
    <property type="nucleotide sequence ID" value="NC_073092.1"/>
</dbReference>
<dbReference type="InterPro" id="IPR025129">
    <property type="entry name" value="DUF4055"/>
</dbReference>